<accession>A0A8S9NHN9</accession>
<dbReference type="AlphaFoldDB" id="A0A8S9NHN9"/>
<comment type="caution">
    <text evidence="1">The sequence shown here is derived from an EMBL/GenBank/DDBJ whole genome shotgun (WGS) entry which is preliminary data.</text>
</comment>
<dbReference type="Proteomes" id="UP000712600">
    <property type="component" value="Unassembled WGS sequence"/>
</dbReference>
<proteinExistence type="predicted"/>
<gene>
    <name evidence="1" type="ORF">F2Q69_00041568</name>
</gene>
<reference evidence="1" key="1">
    <citation type="submission" date="2019-12" db="EMBL/GenBank/DDBJ databases">
        <title>Genome sequencing and annotation of Brassica cretica.</title>
        <authorList>
            <person name="Studholme D.J."/>
            <person name="Sarris P."/>
        </authorList>
    </citation>
    <scope>NUCLEOTIDE SEQUENCE</scope>
    <source>
        <strain evidence="1">PFS-109/04</strain>
        <tissue evidence="1">Leaf</tissue>
    </source>
</reference>
<dbReference type="EMBL" id="QGKX02001621">
    <property type="protein sequence ID" value="KAF3501367.1"/>
    <property type="molecule type" value="Genomic_DNA"/>
</dbReference>
<evidence type="ECO:0000313" key="1">
    <source>
        <dbReference type="EMBL" id="KAF3501367.1"/>
    </source>
</evidence>
<name>A0A8S9NHN9_BRACR</name>
<protein>
    <submittedName>
        <fullName evidence="1">Uncharacterized protein</fullName>
    </submittedName>
</protein>
<evidence type="ECO:0000313" key="2">
    <source>
        <dbReference type="Proteomes" id="UP000712600"/>
    </source>
</evidence>
<organism evidence="1 2">
    <name type="scientific">Brassica cretica</name>
    <name type="common">Mustard</name>
    <dbReference type="NCBI Taxonomy" id="69181"/>
    <lineage>
        <taxon>Eukaryota</taxon>
        <taxon>Viridiplantae</taxon>
        <taxon>Streptophyta</taxon>
        <taxon>Embryophyta</taxon>
        <taxon>Tracheophyta</taxon>
        <taxon>Spermatophyta</taxon>
        <taxon>Magnoliopsida</taxon>
        <taxon>eudicotyledons</taxon>
        <taxon>Gunneridae</taxon>
        <taxon>Pentapetalae</taxon>
        <taxon>rosids</taxon>
        <taxon>malvids</taxon>
        <taxon>Brassicales</taxon>
        <taxon>Brassicaceae</taxon>
        <taxon>Brassiceae</taxon>
        <taxon>Brassica</taxon>
    </lineage>
</organism>
<sequence length="96" mass="11021">MGTSNEESAIWNQHFAIEVDMESVEEMQFLQADLEKSCVLITSVTSCGCNGLLVEMLISRTGAWRLCFWCVVFWYVEGTIQIVTYEVGGYGMERYW</sequence>